<dbReference type="Proteomes" id="UP001281447">
    <property type="component" value="Unassembled WGS sequence"/>
</dbReference>
<feature type="signal peptide" evidence="7">
    <location>
        <begin position="1"/>
        <end position="19"/>
    </location>
</feature>
<dbReference type="InterPro" id="IPR027304">
    <property type="entry name" value="Trigger_fact/SurA_dom_sf"/>
</dbReference>
<dbReference type="SUPFAM" id="SSF109998">
    <property type="entry name" value="Triger factor/SurA peptide-binding domain-like"/>
    <property type="match status" value="1"/>
</dbReference>
<evidence type="ECO:0000256" key="7">
    <source>
        <dbReference type="SAM" id="SignalP"/>
    </source>
</evidence>
<evidence type="ECO:0000256" key="6">
    <source>
        <dbReference type="SAM" id="MobiDB-lite"/>
    </source>
</evidence>
<evidence type="ECO:0000256" key="5">
    <source>
        <dbReference type="ARBA" id="ARBA00023235"/>
    </source>
</evidence>
<comment type="caution">
    <text evidence="8">The sequence shown here is derived from an EMBL/GenBank/DDBJ whole genome shotgun (WGS) entry which is preliminary data.</text>
</comment>
<evidence type="ECO:0000256" key="2">
    <source>
        <dbReference type="ARBA" id="ARBA00013194"/>
    </source>
</evidence>
<comment type="catalytic activity">
    <reaction evidence="1">
        <text>[protein]-peptidylproline (omega=180) = [protein]-peptidylproline (omega=0)</text>
        <dbReference type="Rhea" id="RHEA:16237"/>
        <dbReference type="Rhea" id="RHEA-COMP:10747"/>
        <dbReference type="Rhea" id="RHEA-COMP:10748"/>
        <dbReference type="ChEBI" id="CHEBI:83833"/>
        <dbReference type="ChEBI" id="CHEBI:83834"/>
        <dbReference type="EC" id="5.2.1.8"/>
    </reaction>
</comment>
<dbReference type="PANTHER" id="PTHR47245:SF1">
    <property type="entry name" value="FOLDASE PROTEIN PRSA"/>
    <property type="match status" value="1"/>
</dbReference>
<sequence>MKKFSIIIMALVLVLTLSACKSKDKAEKQDKTADKNTQQEVKVGKDEVVADDKPVVDINNHQILGGHYNTMYVQTKMQLHQYGQDVNDKKSVKKQTLDGLIAQELLRQEAVSKGIKVSDKDVDQELQKVKEENKEQFKDYLKQFKLTEKDYKEQIKYSMILNKYVDKEVKTPKVTDKEVKDTFNTLKKQNKDMKFDDVKDSIKQSLVQQKQNEELQAKLKDLKKGCQD</sequence>
<dbReference type="PANTHER" id="PTHR47245">
    <property type="entry name" value="PEPTIDYLPROLYL ISOMERASE"/>
    <property type="match status" value="1"/>
</dbReference>
<accession>A0ABU5C7M5</accession>
<gene>
    <name evidence="8" type="ORF">RWE15_13775</name>
</gene>
<feature type="region of interest" description="Disordered" evidence="6">
    <location>
        <begin position="25"/>
        <end position="44"/>
    </location>
</feature>
<evidence type="ECO:0000256" key="4">
    <source>
        <dbReference type="ARBA" id="ARBA00023110"/>
    </source>
</evidence>
<proteinExistence type="predicted"/>
<dbReference type="InterPro" id="IPR050245">
    <property type="entry name" value="PrsA_foldase"/>
</dbReference>
<keyword evidence="9" id="KW-1185">Reference proteome</keyword>
<evidence type="ECO:0000256" key="3">
    <source>
        <dbReference type="ARBA" id="ARBA00022729"/>
    </source>
</evidence>
<feature type="compositionally biased region" description="Basic and acidic residues" evidence="6">
    <location>
        <begin position="25"/>
        <end position="34"/>
    </location>
</feature>
<organism evidence="8 9">
    <name type="scientific">Tigheibacillus halophilus</name>
    <dbReference type="NCBI Taxonomy" id="361280"/>
    <lineage>
        <taxon>Bacteria</taxon>
        <taxon>Bacillati</taxon>
        <taxon>Bacillota</taxon>
        <taxon>Bacilli</taxon>
        <taxon>Bacillales</taxon>
        <taxon>Bacillaceae</taxon>
        <taxon>Tigheibacillus</taxon>
    </lineage>
</organism>
<dbReference type="Gene3D" id="1.10.4030.10">
    <property type="entry name" value="Porin chaperone SurA, peptide-binding domain"/>
    <property type="match status" value="1"/>
</dbReference>
<protein>
    <recommendedName>
        <fullName evidence="2">peptidylprolyl isomerase</fullName>
        <ecNumber evidence="2">5.2.1.8</ecNumber>
    </recommendedName>
</protein>
<evidence type="ECO:0000256" key="1">
    <source>
        <dbReference type="ARBA" id="ARBA00000971"/>
    </source>
</evidence>
<name>A0ABU5C7M5_9BACI</name>
<evidence type="ECO:0000313" key="8">
    <source>
        <dbReference type="EMBL" id="MDY0395298.1"/>
    </source>
</evidence>
<keyword evidence="3 7" id="KW-0732">Signal</keyword>
<feature type="chain" id="PRO_5045332738" description="peptidylprolyl isomerase" evidence="7">
    <location>
        <begin position="20"/>
        <end position="228"/>
    </location>
</feature>
<dbReference type="EC" id="5.2.1.8" evidence="2"/>
<keyword evidence="5" id="KW-0413">Isomerase</keyword>
<evidence type="ECO:0000313" key="9">
    <source>
        <dbReference type="Proteomes" id="UP001281447"/>
    </source>
</evidence>
<dbReference type="Pfam" id="PF13624">
    <property type="entry name" value="SurA_N_3"/>
    <property type="match status" value="1"/>
</dbReference>
<keyword evidence="4" id="KW-0697">Rotamase</keyword>
<dbReference type="PROSITE" id="PS51257">
    <property type="entry name" value="PROKAR_LIPOPROTEIN"/>
    <property type="match status" value="1"/>
</dbReference>
<dbReference type="EMBL" id="JAWDIP010000003">
    <property type="protein sequence ID" value="MDY0395298.1"/>
    <property type="molecule type" value="Genomic_DNA"/>
</dbReference>
<reference evidence="8 9" key="1">
    <citation type="submission" date="2023-10" db="EMBL/GenBank/DDBJ databases">
        <title>Virgibacillus halophilus 5B73C genome.</title>
        <authorList>
            <person name="Miliotis G."/>
            <person name="Sengupta P."/>
            <person name="Hameed A."/>
            <person name="Chuvochina M."/>
            <person name="Mcdonagh F."/>
            <person name="Simpson A.C."/>
            <person name="Singh N.K."/>
            <person name="Rekha P.D."/>
            <person name="Raman K."/>
            <person name="Hugenholtz P."/>
            <person name="Venkateswaran K."/>
        </authorList>
    </citation>
    <scope>NUCLEOTIDE SEQUENCE [LARGE SCALE GENOMIC DNA]</scope>
    <source>
        <strain evidence="8 9">5B73C</strain>
    </source>
</reference>